<feature type="transmembrane region" description="Helical" evidence="6">
    <location>
        <begin position="174"/>
        <end position="196"/>
    </location>
</feature>
<comment type="subcellular location">
    <subcellularLocation>
        <location evidence="1">Cell membrane</location>
        <topology evidence="1">Multi-pass membrane protein</topology>
    </subcellularLocation>
</comment>
<feature type="transmembrane region" description="Helical" evidence="6">
    <location>
        <begin position="44"/>
        <end position="70"/>
    </location>
</feature>
<protein>
    <submittedName>
        <fullName evidence="7">Oligosaccharide flippase family protein</fullName>
    </submittedName>
</protein>
<feature type="transmembrane region" description="Helical" evidence="6">
    <location>
        <begin position="82"/>
        <end position="102"/>
    </location>
</feature>
<feature type="transmembrane region" description="Helical" evidence="6">
    <location>
        <begin position="366"/>
        <end position="387"/>
    </location>
</feature>
<reference evidence="7 8" key="1">
    <citation type="submission" date="2021-01" db="EMBL/GenBank/DDBJ databases">
        <title>Genome seq and assembly of Devosia sp. LEGU1.</title>
        <authorList>
            <person name="Chhetri G."/>
        </authorList>
    </citation>
    <scope>NUCLEOTIDE SEQUENCE [LARGE SCALE GENOMIC DNA]</scope>
    <source>
        <strain evidence="7 8">LEGU1</strain>
    </source>
</reference>
<dbReference type="RefSeq" id="WP_201630708.1">
    <property type="nucleotide sequence ID" value="NZ_CP068046.1"/>
</dbReference>
<feature type="transmembrane region" description="Helical" evidence="6">
    <location>
        <begin position="247"/>
        <end position="270"/>
    </location>
</feature>
<dbReference type="PANTHER" id="PTHR30250">
    <property type="entry name" value="PST FAMILY PREDICTED COLANIC ACID TRANSPORTER"/>
    <property type="match status" value="1"/>
</dbReference>
<evidence type="ECO:0000313" key="8">
    <source>
        <dbReference type="Proteomes" id="UP000595857"/>
    </source>
</evidence>
<keyword evidence="5 6" id="KW-0472">Membrane</keyword>
<sequence length="445" mass="48423">MFIRERLERVRQPAIFGLAAAVSRAGGILAVPIAAQALSLEELGYYAICVAFIQLLCQMLSLGGSVAVAKAGADDINNARSLAVRFSLVAAALAGLFFVAGVTSQHRFGLLAGLIALISALEAHQQLYQLVIRAQERESLFLATSTLKAFAWPIGLLAYVFAVQKGRADLPIELVLWFQLAVYAAVSFVFLIASGTREGGQPGVAGHFRAAVILSVPMVFHSLAQWVMSSADRIILGQMTDGETLAFYSLAYSLASIMFVIISGMALYLPHAIMKNVSRWGDPLFRLRFQRWYAVVYVVSFTVLMLAYAFDYSVTNFLRYQNPEMFLILGIVGAGFVFTGAYHFYVPFLFAAGRTGLVTTQTLKACAMYALAIVPLVHFLSAMGAAIGTMLVWVYYMMAIRVHAVAFLSEQGIGDNQFRSEFAVVFVASATCLLVSIVLWATVVS</sequence>
<evidence type="ECO:0000256" key="5">
    <source>
        <dbReference type="ARBA" id="ARBA00023136"/>
    </source>
</evidence>
<dbReference type="PANTHER" id="PTHR30250:SF11">
    <property type="entry name" value="O-ANTIGEN TRANSPORTER-RELATED"/>
    <property type="match status" value="1"/>
</dbReference>
<proteinExistence type="predicted"/>
<dbReference type="InterPro" id="IPR050833">
    <property type="entry name" value="Poly_Biosynth_Transport"/>
</dbReference>
<keyword evidence="2" id="KW-1003">Cell membrane</keyword>
<dbReference type="EMBL" id="CP068046">
    <property type="protein sequence ID" value="QQR38399.1"/>
    <property type="molecule type" value="Genomic_DNA"/>
</dbReference>
<evidence type="ECO:0000313" key="7">
    <source>
        <dbReference type="EMBL" id="QQR38399.1"/>
    </source>
</evidence>
<feature type="transmembrane region" description="Helical" evidence="6">
    <location>
        <begin position="291"/>
        <end position="310"/>
    </location>
</feature>
<dbReference type="Proteomes" id="UP000595857">
    <property type="component" value="Chromosome"/>
</dbReference>
<gene>
    <name evidence="7" type="ORF">JI748_11480</name>
</gene>
<organism evidence="7 8">
    <name type="scientific">Devosia rhizoryzae</name>
    <dbReference type="NCBI Taxonomy" id="2774137"/>
    <lineage>
        <taxon>Bacteria</taxon>
        <taxon>Pseudomonadati</taxon>
        <taxon>Pseudomonadota</taxon>
        <taxon>Alphaproteobacteria</taxon>
        <taxon>Hyphomicrobiales</taxon>
        <taxon>Devosiaceae</taxon>
        <taxon>Devosia</taxon>
    </lineage>
</organism>
<feature type="transmembrane region" description="Helical" evidence="6">
    <location>
        <begin position="422"/>
        <end position="443"/>
    </location>
</feature>
<keyword evidence="4 6" id="KW-1133">Transmembrane helix</keyword>
<evidence type="ECO:0000256" key="1">
    <source>
        <dbReference type="ARBA" id="ARBA00004651"/>
    </source>
</evidence>
<feature type="transmembrane region" description="Helical" evidence="6">
    <location>
        <begin position="208"/>
        <end position="227"/>
    </location>
</feature>
<feature type="transmembrane region" description="Helical" evidence="6">
    <location>
        <begin position="140"/>
        <end position="162"/>
    </location>
</feature>
<dbReference type="Pfam" id="PF01943">
    <property type="entry name" value="Polysacc_synt"/>
    <property type="match status" value="1"/>
</dbReference>
<keyword evidence="8" id="KW-1185">Reference proteome</keyword>
<accession>A0ABX7C565</accession>
<evidence type="ECO:0000256" key="2">
    <source>
        <dbReference type="ARBA" id="ARBA00022475"/>
    </source>
</evidence>
<feature type="transmembrane region" description="Helical" evidence="6">
    <location>
        <begin position="14"/>
        <end position="38"/>
    </location>
</feature>
<dbReference type="InterPro" id="IPR002797">
    <property type="entry name" value="Polysacc_synth"/>
</dbReference>
<feature type="transmembrane region" description="Helical" evidence="6">
    <location>
        <begin position="325"/>
        <end position="345"/>
    </location>
</feature>
<evidence type="ECO:0000256" key="3">
    <source>
        <dbReference type="ARBA" id="ARBA00022692"/>
    </source>
</evidence>
<evidence type="ECO:0000256" key="4">
    <source>
        <dbReference type="ARBA" id="ARBA00022989"/>
    </source>
</evidence>
<name>A0ABX7C565_9HYPH</name>
<evidence type="ECO:0000256" key="6">
    <source>
        <dbReference type="SAM" id="Phobius"/>
    </source>
</evidence>
<keyword evidence="3 6" id="KW-0812">Transmembrane</keyword>